<organism evidence="2">
    <name type="scientific">Arundo donax</name>
    <name type="common">Giant reed</name>
    <name type="synonym">Donax arundinaceus</name>
    <dbReference type="NCBI Taxonomy" id="35708"/>
    <lineage>
        <taxon>Eukaryota</taxon>
        <taxon>Viridiplantae</taxon>
        <taxon>Streptophyta</taxon>
        <taxon>Embryophyta</taxon>
        <taxon>Tracheophyta</taxon>
        <taxon>Spermatophyta</taxon>
        <taxon>Magnoliopsida</taxon>
        <taxon>Liliopsida</taxon>
        <taxon>Poales</taxon>
        <taxon>Poaceae</taxon>
        <taxon>PACMAD clade</taxon>
        <taxon>Arundinoideae</taxon>
        <taxon>Arundineae</taxon>
        <taxon>Arundo</taxon>
    </lineage>
</organism>
<dbReference type="EMBL" id="GBRH01220987">
    <property type="protein sequence ID" value="JAD76908.1"/>
    <property type="molecule type" value="Transcribed_RNA"/>
</dbReference>
<feature type="signal peptide" evidence="1">
    <location>
        <begin position="1"/>
        <end position="19"/>
    </location>
</feature>
<evidence type="ECO:0000313" key="2">
    <source>
        <dbReference type="EMBL" id="JAD76908.1"/>
    </source>
</evidence>
<evidence type="ECO:0008006" key="3">
    <source>
        <dbReference type="Google" id="ProtNLM"/>
    </source>
</evidence>
<proteinExistence type="predicted"/>
<sequence length="145" mass="15582">MSPCFGPACVWACVEQCGAWWLVARRGLWLAGRRMAGTVRRGLHQASRNVNGGEAEVPILWPISSSSLGKPLAAGCFEADTGVPPSVGTLGPASPLSVIDHHEEHRVLELHHPGGHRSSSVCKTGGRAFSLTWCAEAQHEDLPRW</sequence>
<evidence type="ECO:0000256" key="1">
    <source>
        <dbReference type="SAM" id="SignalP"/>
    </source>
</evidence>
<dbReference type="AlphaFoldDB" id="A0A0A9CR41"/>
<accession>A0A0A9CR41</accession>
<reference evidence="2" key="1">
    <citation type="submission" date="2014-09" db="EMBL/GenBank/DDBJ databases">
        <authorList>
            <person name="Magalhaes I.L.F."/>
            <person name="Oliveira U."/>
            <person name="Santos F.R."/>
            <person name="Vidigal T.H.D.A."/>
            <person name="Brescovit A.D."/>
            <person name="Santos A.J."/>
        </authorList>
    </citation>
    <scope>NUCLEOTIDE SEQUENCE</scope>
    <source>
        <tissue evidence="2">Shoot tissue taken approximately 20 cm above the soil surface</tissue>
    </source>
</reference>
<reference evidence="2" key="2">
    <citation type="journal article" date="2015" name="Data Brief">
        <title>Shoot transcriptome of the giant reed, Arundo donax.</title>
        <authorList>
            <person name="Barrero R.A."/>
            <person name="Guerrero F.D."/>
            <person name="Moolhuijzen P."/>
            <person name="Goolsby J.A."/>
            <person name="Tidwell J."/>
            <person name="Bellgard S.E."/>
            <person name="Bellgard M.I."/>
        </authorList>
    </citation>
    <scope>NUCLEOTIDE SEQUENCE</scope>
    <source>
        <tissue evidence="2">Shoot tissue taken approximately 20 cm above the soil surface</tissue>
    </source>
</reference>
<keyword evidence="1" id="KW-0732">Signal</keyword>
<name>A0A0A9CR41_ARUDO</name>
<feature type="chain" id="PRO_5002046136" description="Secreted protein" evidence="1">
    <location>
        <begin position="20"/>
        <end position="145"/>
    </location>
</feature>
<protein>
    <recommendedName>
        <fullName evidence="3">Secreted protein</fullName>
    </recommendedName>
</protein>